<keyword evidence="3" id="KW-1185">Reference proteome</keyword>
<dbReference type="WBParaSite" id="EVEC_0001110801-mRNA-1">
    <property type="protein sequence ID" value="EVEC_0001110801-mRNA-1"/>
    <property type="gene ID" value="EVEC_0001110801"/>
</dbReference>
<feature type="compositionally biased region" description="Pro residues" evidence="1">
    <location>
        <begin position="54"/>
        <end position="68"/>
    </location>
</feature>
<dbReference type="OrthoDB" id="1507364at2759"/>
<name>A0A0N4VJT7_ENTVE</name>
<feature type="compositionally biased region" description="Polar residues" evidence="1">
    <location>
        <begin position="31"/>
        <end position="40"/>
    </location>
</feature>
<evidence type="ECO:0000313" key="4">
    <source>
        <dbReference type="WBParaSite" id="EVEC_0001110801-mRNA-1"/>
    </source>
</evidence>
<dbReference type="EMBL" id="UXUI01010842">
    <property type="protein sequence ID" value="VDD95682.1"/>
    <property type="molecule type" value="Genomic_DNA"/>
</dbReference>
<dbReference type="AlphaFoldDB" id="A0A0N4VJT7"/>
<proteinExistence type="predicted"/>
<evidence type="ECO:0000313" key="2">
    <source>
        <dbReference type="EMBL" id="VDD95682.1"/>
    </source>
</evidence>
<gene>
    <name evidence="2" type="ORF">EVEC_LOCUS10433</name>
</gene>
<accession>A0A0N4VJT7</accession>
<evidence type="ECO:0000313" key="3">
    <source>
        <dbReference type="Proteomes" id="UP000274131"/>
    </source>
</evidence>
<dbReference type="Proteomes" id="UP000274131">
    <property type="component" value="Unassembled WGS sequence"/>
</dbReference>
<sequence>MTSYTSSTIDDQQERHYIGNLLYDDDPFSPPTKQSNTSQQLPVGSVLPGGGPIGPSPNPTFWPEPPPPYSPYSLRPPQWCPVNRQPPDLYNNQLHNSCNQIPGFYQPVSYDRIQEPPREWSEFGSSSLDGYSLLRPNVSYGSHAAFTHHYGGRYVTPDSFQPRNTCFGGPYPSFNPTDGLKVDPSAQLTSGEYFRKENVIIHPKSPEVVPSVPPSLIDPTACFPLGGKSYRDAASEKKRTGSAAYVTPSFSTPLGSYELKKCRRGGQELSSRTAKSATVAVNKPASEISKKTVFIAGSTALRSSNENEFQKITRKKTKGSKSNRESNLGGEEVFGNYQTVDASSRFDVLQSLSNQVKSNTSRTSSVVSVGLHKSHKSKTNTTAKVVNEHSTKIGMEYSKYFFDLFILVHN</sequence>
<evidence type="ECO:0000256" key="1">
    <source>
        <dbReference type="SAM" id="MobiDB-lite"/>
    </source>
</evidence>
<reference evidence="2 3" key="2">
    <citation type="submission" date="2018-10" db="EMBL/GenBank/DDBJ databases">
        <authorList>
            <consortium name="Pathogen Informatics"/>
        </authorList>
    </citation>
    <scope>NUCLEOTIDE SEQUENCE [LARGE SCALE GENOMIC DNA]</scope>
</reference>
<protein>
    <submittedName>
        <fullName evidence="2 4">Uncharacterized protein</fullName>
    </submittedName>
</protein>
<reference evidence="4" key="1">
    <citation type="submission" date="2017-02" db="UniProtKB">
        <authorList>
            <consortium name="WormBaseParasite"/>
        </authorList>
    </citation>
    <scope>IDENTIFICATION</scope>
</reference>
<feature type="region of interest" description="Disordered" evidence="1">
    <location>
        <begin position="1"/>
        <end position="68"/>
    </location>
</feature>
<organism evidence="4">
    <name type="scientific">Enterobius vermicularis</name>
    <name type="common">Human pinworm</name>
    <dbReference type="NCBI Taxonomy" id="51028"/>
    <lineage>
        <taxon>Eukaryota</taxon>
        <taxon>Metazoa</taxon>
        <taxon>Ecdysozoa</taxon>
        <taxon>Nematoda</taxon>
        <taxon>Chromadorea</taxon>
        <taxon>Rhabditida</taxon>
        <taxon>Spirurina</taxon>
        <taxon>Oxyuridomorpha</taxon>
        <taxon>Oxyuroidea</taxon>
        <taxon>Oxyuridae</taxon>
        <taxon>Enterobius</taxon>
    </lineage>
</organism>
<feature type="compositionally biased region" description="Polar residues" evidence="1">
    <location>
        <begin position="1"/>
        <end position="10"/>
    </location>
</feature>